<reference evidence="1" key="1">
    <citation type="submission" date="2018-02" db="EMBL/GenBank/DDBJ databases">
        <title>Rhizophora mucronata_Transcriptome.</title>
        <authorList>
            <person name="Meera S.P."/>
            <person name="Sreeshan A."/>
            <person name="Augustine A."/>
        </authorList>
    </citation>
    <scope>NUCLEOTIDE SEQUENCE</scope>
    <source>
        <tissue evidence="1">Leaf</tissue>
    </source>
</reference>
<sequence length="67" mass="7442">MIIPAGSLRFWCLAPSCTLSLKNEFLSFCILFSEYHNCKCVVGSLHGYNIYEVAKNPFVVNVGLLVA</sequence>
<evidence type="ECO:0000313" key="1">
    <source>
        <dbReference type="EMBL" id="MBX07785.1"/>
    </source>
</evidence>
<dbReference type="AlphaFoldDB" id="A0A2P2KPX6"/>
<name>A0A2P2KPX6_RHIMU</name>
<proteinExistence type="predicted"/>
<protein>
    <submittedName>
        <fullName evidence="1">Uncharacterized protein</fullName>
    </submittedName>
</protein>
<dbReference type="EMBL" id="GGEC01027301">
    <property type="protein sequence ID" value="MBX07785.1"/>
    <property type="molecule type" value="Transcribed_RNA"/>
</dbReference>
<accession>A0A2P2KPX6</accession>
<organism evidence="1">
    <name type="scientific">Rhizophora mucronata</name>
    <name type="common">Asiatic mangrove</name>
    <dbReference type="NCBI Taxonomy" id="61149"/>
    <lineage>
        <taxon>Eukaryota</taxon>
        <taxon>Viridiplantae</taxon>
        <taxon>Streptophyta</taxon>
        <taxon>Embryophyta</taxon>
        <taxon>Tracheophyta</taxon>
        <taxon>Spermatophyta</taxon>
        <taxon>Magnoliopsida</taxon>
        <taxon>eudicotyledons</taxon>
        <taxon>Gunneridae</taxon>
        <taxon>Pentapetalae</taxon>
        <taxon>rosids</taxon>
        <taxon>fabids</taxon>
        <taxon>Malpighiales</taxon>
        <taxon>Rhizophoraceae</taxon>
        <taxon>Rhizophora</taxon>
    </lineage>
</organism>